<keyword evidence="3" id="KW-1185">Reference proteome</keyword>
<dbReference type="Proteomes" id="UP000001699">
    <property type="component" value="Unassembled WGS sequence"/>
</dbReference>
<organism evidence="2 3">
    <name type="scientific">Aspergillus fumigatus (strain CBS 144.89 / FGSC A1163 / CEA10)</name>
    <name type="common">Neosartorya fumigata</name>
    <dbReference type="NCBI Taxonomy" id="451804"/>
    <lineage>
        <taxon>Eukaryota</taxon>
        <taxon>Fungi</taxon>
        <taxon>Dikarya</taxon>
        <taxon>Ascomycota</taxon>
        <taxon>Pezizomycotina</taxon>
        <taxon>Eurotiomycetes</taxon>
        <taxon>Eurotiomycetidae</taxon>
        <taxon>Eurotiales</taxon>
        <taxon>Aspergillaceae</taxon>
        <taxon>Aspergillus</taxon>
        <taxon>Aspergillus subgen. Fumigati</taxon>
    </lineage>
</organism>
<dbReference type="VEuPathDB" id="FungiDB:AFUB_101350"/>
<name>B0YF27_ASPFC</name>
<feature type="compositionally biased region" description="Basic and acidic residues" evidence="1">
    <location>
        <begin position="22"/>
        <end position="36"/>
    </location>
</feature>
<dbReference type="EMBL" id="DS499604">
    <property type="protein sequence ID" value="EDP47140.1"/>
    <property type="molecule type" value="Genomic_DNA"/>
</dbReference>
<feature type="region of interest" description="Disordered" evidence="1">
    <location>
        <begin position="22"/>
        <end position="45"/>
    </location>
</feature>
<evidence type="ECO:0000313" key="3">
    <source>
        <dbReference type="Proteomes" id="UP000001699"/>
    </source>
</evidence>
<accession>B0YF27</accession>
<gene>
    <name evidence="2" type="ORF">AFUB_101350</name>
</gene>
<dbReference type="AlphaFoldDB" id="B0YF27"/>
<proteinExistence type="predicted"/>
<dbReference type="OrthoDB" id="5416097at2759"/>
<dbReference type="HOGENOM" id="CLU_093521_0_0_1"/>
<protein>
    <recommendedName>
        <fullName evidence="4">HNH nuclease domain-containing protein</fullName>
    </recommendedName>
</protein>
<evidence type="ECO:0000313" key="2">
    <source>
        <dbReference type="EMBL" id="EDP47140.1"/>
    </source>
</evidence>
<evidence type="ECO:0000256" key="1">
    <source>
        <dbReference type="SAM" id="MobiDB-lite"/>
    </source>
</evidence>
<sequence length="260" mass="29707">MSAIIQFPSLCSANSVFYPGQQKDRQEEAVDSRKGSGEYMKSPNGKRLRKKSAEVGCQDRDKVCILTNYSKDICQPCPLYPVWMSDENTDVMRQFFEGLRQVWSDEKVDEWYNAIYGDVSGPEKPENLVLLSPDAYLLFTKGYIAFEPVDKDPEGMWLSLKLWWLQRDEKDNVDFSIIPHLPSDLNPSEYGIALHDVCNDSPLLSGKTITLNTHDPQNYPLPDTRIIEMQWVLNRVLALSGSVKPNALDEWHEVADEELS</sequence>
<evidence type="ECO:0008006" key="4">
    <source>
        <dbReference type="Google" id="ProtNLM"/>
    </source>
</evidence>
<reference evidence="2 3" key="1">
    <citation type="journal article" date="2008" name="PLoS Genet.">
        <title>Genomic islands in the pathogenic filamentous fungus Aspergillus fumigatus.</title>
        <authorList>
            <person name="Fedorova N.D."/>
            <person name="Khaldi N."/>
            <person name="Joardar V.S."/>
            <person name="Maiti R."/>
            <person name="Amedeo P."/>
            <person name="Anderson M.J."/>
            <person name="Crabtree J."/>
            <person name="Silva J.C."/>
            <person name="Badger J.H."/>
            <person name="Albarraq A."/>
            <person name="Angiuoli S."/>
            <person name="Bussey H."/>
            <person name="Bowyer P."/>
            <person name="Cotty P.J."/>
            <person name="Dyer P.S."/>
            <person name="Egan A."/>
            <person name="Galens K."/>
            <person name="Fraser-Liggett C.M."/>
            <person name="Haas B.J."/>
            <person name="Inman J.M."/>
            <person name="Kent R."/>
            <person name="Lemieux S."/>
            <person name="Malavazi I."/>
            <person name="Orvis J."/>
            <person name="Roemer T."/>
            <person name="Ronning C.M."/>
            <person name="Sundaram J.P."/>
            <person name="Sutton G."/>
            <person name="Turner G."/>
            <person name="Venter J.C."/>
            <person name="White O.R."/>
            <person name="Whitty B.R."/>
            <person name="Youngman P."/>
            <person name="Wolfe K.H."/>
            <person name="Goldman G.H."/>
            <person name="Wortman J.R."/>
            <person name="Jiang B."/>
            <person name="Denning D.W."/>
            <person name="Nierman W.C."/>
        </authorList>
    </citation>
    <scope>NUCLEOTIDE SEQUENCE [LARGE SCALE GENOMIC DNA]</scope>
    <source>
        <strain evidence="3">CBS 144.89 / FGSC A1163 / CEA10</strain>
    </source>
</reference>